<comment type="caution">
    <text evidence="9">The sequence shown here is derived from an EMBL/GenBank/DDBJ whole genome shotgun (WGS) entry which is preliminary data.</text>
</comment>
<dbReference type="EMBL" id="JBHTIF010000004">
    <property type="protein sequence ID" value="MFD0727169.1"/>
    <property type="molecule type" value="Genomic_DNA"/>
</dbReference>
<dbReference type="PANTHER" id="PTHR11455:SF9">
    <property type="entry name" value="CRYPTOCHROME CIRCADIAN CLOCK 5 ISOFORM X1"/>
    <property type="match status" value="1"/>
</dbReference>
<keyword evidence="4 7" id="KW-0285">Flavoprotein</keyword>
<evidence type="ECO:0000259" key="8">
    <source>
        <dbReference type="PROSITE" id="PS51645"/>
    </source>
</evidence>
<keyword evidence="5 7" id="KW-0274">FAD</keyword>
<dbReference type="RefSeq" id="WP_386825655.1">
    <property type="nucleotide sequence ID" value="NZ_JBHTIF010000004.1"/>
</dbReference>
<evidence type="ECO:0000256" key="7">
    <source>
        <dbReference type="RuleBase" id="RU004182"/>
    </source>
</evidence>
<evidence type="ECO:0000313" key="9">
    <source>
        <dbReference type="EMBL" id="MFD0727169.1"/>
    </source>
</evidence>
<dbReference type="InterPro" id="IPR036134">
    <property type="entry name" value="Crypto/Photolyase_FAD-like_sf"/>
</dbReference>
<dbReference type="Gene3D" id="1.10.579.10">
    <property type="entry name" value="DNA Cyclobutane Dipyrimidine Photolyase, subunit A, domain 3"/>
    <property type="match status" value="1"/>
</dbReference>
<sequence>MPHAIVWFRNDLRLADNPAFQAALDGGFTPIPVYIHAPEEEGAWAPGAAAEAWRHHSLAALDAALQRRGSRLRIFHSPSLQTLQSLAAACDASAVFWNRRYEPAIEKRDTRIKATLRDHGLHAESFNGALLVEPWRLATKQGGPYRVFTPFWRAARASLRLPSLFDPPASLPATDDGPHGLPLEALGLLPRLGWDAGFWEHWQPGEAGARQALEAFAEGALHGYTRSRDLPDQVGTSRLSPHLHFGEIAPWRIAAVLLALRQPKLEDEIDGYIRQLFWREFAHHLLHHFPHTTEQNLNPRFADFAWARVDERMREAWRHGRTGVPIVDAGMRELWHTGWMHNRVRMIVGSYLCKHMRYHWREGARWFWDTLVDADLANNTLGWQWIAGTGADAAPYFRVFNPVTQAEKFDPDGRYIARWLPELAGLPLAQRFAPWTDPSMLARRAPGYPRRPIVDLAAGRDAALAAYRKVSAGED</sequence>
<comment type="similarity">
    <text evidence="7">Belongs to the DNA photolyase family.</text>
</comment>
<protein>
    <submittedName>
        <fullName evidence="9">Cryptochrome/photolyase family protein</fullName>
        <ecNumber evidence="9">4.1.99.3</ecNumber>
    </submittedName>
</protein>
<evidence type="ECO:0000256" key="1">
    <source>
        <dbReference type="ARBA" id="ARBA00001932"/>
    </source>
</evidence>
<evidence type="ECO:0000313" key="10">
    <source>
        <dbReference type="Proteomes" id="UP001597110"/>
    </source>
</evidence>
<evidence type="ECO:0000256" key="6">
    <source>
        <dbReference type="ARBA" id="ARBA00022991"/>
    </source>
</evidence>
<dbReference type="InterPro" id="IPR002081">
    <property type="entry name" value="Cryptochrome/DNA_photolyase_1"/>
</dbReference>
<dbReference type="InterPro" id="IPR014729">
    <property type="entry name" value="Rossmann-like_a/b/a_fold"/>
</dbReference>
<dbReference type="SUPFAM" id="SSF52425">
    <property type="entry name" value="Cryptochrome/photolyase, N-terminal domain"/>
    <property type="match status" value="1"/>
</dbReference>
<dbReference type="InterPro" id="IPR006050">
    <property type="entry name" value="DNA_photolyase_N"/>
</dbReference>
<keyword evidence="10" id="KW-1185">Reference proteome</keyword>
<dbReference type="PROSITE" id="PS00394">
    <property type="entry name" value="DNA_PHOTOLYASES_1_1"/>
    <property type="match status" value="1"/>
</dbReference>
<dbReference type="Proteomes" id="UP001597110">
    <property type="component" value="Unassembled WGS sequence"/>
</dbReference>
<dbReference type="Gene3D" id="1.25.40.80">
    <property type="match status" value="1"/>
</dbReference>
<evidence type="ECO:0000256" key="5">
    <source>
        <dbReference type="ARBA" id="ARBA00022827"/>
    </source>
</evidence>
<keyword evidence="9" id="KW-0456">Lyase</keyword>
<dbReference type="InterPro" id="IPR005101">
    <property type="entry name" value="Cryptochr/Photolyase_FAD-bd"/>
</dbReference>
<evidence type="ECO:0000256" key="2">
    <source>
        <dbReference type="ARBA" id="ARBA00001974"/>
    </source>
</evidence>
<dbReference type="PROSITE" id="PS51645">
    <property type="entry name" value="PHR_CRY_ALPHA_BETA"/>
    <property type="match status" value="1"/>
</dbReference>
<dbReference type="SUPFAM" id="SSF48173">
    <property type="entry name" value="Cryptochrome/photolyase FAD-binding domain"/>
    <property type="match status" value="1"/>
</dbReference>
<comment type="similarity">
    <text evidence="3">Belongs to the DNA photolyase class-1 family.</text>
</comment>
<comment type="cofactor">
    <cofactor evidence="1">
        <name>(6R)-5,10-methylene-5,6,7,8-tetrahydrofolate</name>
        <dbReference type="ChEBI" id="CHEBI:15636"/>
    </cofactor>
</comment>
<evidence type="ECO:0000256" key="3">
    <source>
        <dbReference type="ARBA" id="ARBA00005862"/>
    </source>
</evidence>
<dbReference type="InterPro" id="IPR018394">
    <property type="entry name" value="DNA_photolyase_1_CS_C"/>
</dbReference>
<dbReference type="Pfam" id="PF03441">
    <property type="entry name" value="FAD_binding_7"/>
    <property type="match status" value="1"/>
</dbReference>
<gene>
    <name evidence="9" type="ORF">ACFQ0E_16360</name>
</gene>
<dbReference type="InterPro" id="IPR036155">
    <property type="entry name" value="Crypto/Photolyase_N_sf"/>
</dbReference>
<dbReference type="PRINTS" id="PR00147">
    <property type="entry name" value="DNAPHOTLYASE"/>
</dbReference>
<dbReference type="Pfam" id="PF00875">
    <property type="entry name" value="DNA_photolyase"/>
    <property type="match status" value="1"/>
</dbReference>
<proteinExistence type="inferred from homology"/>
<comment type="cofactor">
    <cofactor evidence="2">
        <name>FAD</name>
        <dbReference type="ChEBI" id="CHEBI:57692"/>
    </cofactor>
</comment>
<dbReference type="GO" id="GO:0003904">
    <property type="term" value="F:deoxyribodipyrimidine photo-lyase activity"/>
    <property type="evidence" value="ECO:0007669"/>
    <property type="project" value="UniProtKB-EC"/>
</dbReference>
<organism evidence="9 10">
    <name type="scientific">Lysobacter brunescens</name>
    <dbReference type="NCBI Taxonomy" id="262323"/>
    <lineage>
        <taxon>Bacteria</taxon>
        <taxon>Pseudomonadati</taxon>
        <taxon>Pseudomonadota</taxon>
        <taxon>Gammaproteobacteria</taxon>
        <taxon>Lysobacterales</taxon>
        <taxon>Lysobacteraceae</taxon>
        <taxon>Lysobacter</taxon>
    </lineage>
</organism>
<dbReference type="EC" id="4.1.99.3" evidence="9"/>
<feature type="domain" description="Photolyase/cryptochrome alpha/beta" evidence="8">
    <location>
        <begin position="2"/>
        <end position="131"/>
    </location>
</feature>
<dbReference type="Gene3D" id="3.40.50.620">
    <property type="entry name" value="HUPs"/>
    <property type="match status" value="1"/>
</dbReference>
<accession>A0ABW2YF86</accession>
<name>A0ABW2YF86_9GAMM</name>
<dbReference type="PANTHER" id="PTHR11455">
    <property type="entry name" value="CRYPTOCHROME"/>
    <property type="match status" value="1"/>
</dbReference>
<reference evidence="10" key="1">
    <citation type="journal article" date="2019" name="Int. J. Syst. Evol. Microbiol.">
        <title>The Global Catalogue of Microorganisms (GCM) 10K type strain sequencing project: providing services to taxonomists for standard genome sequencing and annotation.</title>
        <authorList>
            <consortium name="The Broad Institute Genomics Platform"/>
            <consortium name="The Broad Institute Genome Sequencing Center for Infectious Disease"/>
            <person name="Wu L."/>
            <person name="Ma J."/>
        </authorList>
    </citation>
    <scope>NUCLEOTIDE SEQUENCE [LARGE SCALE GENOMIC DNA]</scope>
    <source>
        <strain evidence="10">CCUG 55585</strain>
    </source>
</reference>
<evidence type="ECO:0000256" key="4">
    <source>
        <dbReference type="ARBA" id="ARBA00022630"/>
    </source>
</evidence>
<keyword evidence="6 7" id="KW-0157">Chromophore</keyword>